<dbReference type="Proteomes" id="UP000532311">
    <property type="component" value="Unassembled WGS sequence"/>
</dbReference>
<reference evidence="2 3" key="1">
    <citation type="submission" date="2020-05" db="EMBL/GenBank/DDBJ databases">
        <title>Identification and distribution of gene clusters putatively required for synthesis of sphingolipid metabolism inhibitors in phylogenetically diverse species of the filamentous fungus Fusarium.</title>
        <authorList>
            <person name="Kim H.-S."/>
            <person name="Busman M."/>
            <person name="Brown D.W."/>
            <person name="Divon H."/>
            <person name="Uhlig S."/>
            <person name="Proctor R.H."/>
        </authorList>
    </citation>
    <scope>NUCLEOTIDE SEQUENCE [LARGE SCALE GENOMIC DNA]</scope>
    <source>
        <strain evidence="2 3">NRRL 26131</strain>
    </source>
</reference>
<accession>A0A8H5YVR1</accession>
<sequence>MGCKTHPENSQSMYPSKHALSAKQVGHITRNIITPSVSLKRKPPLLGTTATRKWSRHPLSLNRFLIFFQHAHGDKGFGVPGINDPVNEPTVAPITGYNNPAPNGYQKAPKFQSKVAWTAGQNKLADDAARRASKACPDKVLVRVLPETRVWQSLTCDRCEACYDSDPVLLYRLQCRRGNGSPSRYLQSSPI</sequence>
<protein>
    <submittedName>
        <fullName evidence="2">Uncharacterized protein</fullName>
    </submittedName>
</protein>
<proteinExistence type="predicted"/>
<comment type="caution">
    <text evidence="2">The sequence shown here is derived from an EMBL/GenBank/DDBJ whole genome shotgun (WGS) entry which is preliminary data.</text>
</comment>
<dbReference type="EMBL" id="JAAQPF010000056">
    <property type="protein sequence ID" value="KAF5718281.1"/>
    <property type="molecule type" value="Genomic_DNA"/>
</dbReference>
<gene>
    <name evidence="2" type="ORF">FGLOB1_1730</name>
</gene>
<evidence type="ECO:0000313" key="3">
    <source>
        <dbReference type="Proteomes" id="UP000532311"/>
    </source>
</evidence>
<keyword evidence="3" id="KW-1185">Reference proteome</keyword>
<evidence type="ECO:0000256" key="1">
    <source>
        <dbReference type="SAM" id="MobiDB-lite"/>
    </source>
</evidence>
<dbReference type="AlphaFoldDB" id="A0A8H5YVR1"/>
<evidence type="ECO:0000313" key="2">
    <source>
        <dbReference type="EMBL" id="KAF5718281.1"/>
    </source>
</evidence>
<name>A0A8H5YVR1_9HYPO</name>
<organism evidence="2 3">
    <name type="scientific">Fusarium globosum</name>
    <dbReference type="NCBI Taxonomy" id="78864"/>
    <lineage>
        <taxon>Eukaryota</taxon>
        <taxon>Fungi</taxon>
        <taxon>Dikarya</taxon>
        <taxon>Ascomycota</taxon>
        <taxon>Pezizomycotina</taxon>
        <taxon>Sordariomycetes</taxon>
        <taxon>Hypocreomycetidae</taxon>
        <taxon>Hypocreales</taxon>
        <taxon>Nectriaceae</taxon>
        <taxon>Fusarium</taxon>
        <taxon>Fusarium fujikuroi species complex</taxon>
    </lineage>
</organism>
<feature type="region of interest" description="Disordered" evidence="1">
    <location>
        <begin position="1"/>
        <end position="21"/>
    </location>
</feature>